<sequence length="116" mass="13297">MISPGGLVEKPGMYRGEPDAWVYCDRFSYDEGDTVSLKTHTTAEKYDIEIIRDGYQPKFVFLRTSLPGRTCDTPHDAYAVGCGWPEALSIHLEEGKWEFAFYLVIIPIQEFHGRVY</sequence>
<evidence type="ECO:0000313" key="1">
    <source>
        <dbReference type="EMBL" id="KMW67716.1"/>
    </source>
</evidence>
<gene>
    <name evidence="1" type="ORF">BDDG_12270</name>
</gene>
<accession>A0A0J9ENU5</accession>
<dbReference type="Proteomes" id="UP000007802">
    <property type="component" value="Unassembled WGS sequence"/>
</dbReference>
<dbReference type="AlphaFoldDB" id="A0A0J9ENU5"/>
<dbReference type="OrthoDB" id="199238at2759"/>
<dbReference type="EMBL" id="GG749431">
    <property type="protein sequence ID" value="KMW67716.1"/>
    <property type="molecule type" value="Genomic_DNA"/>
</dbReference>
<reference evidence="1" key="1">
    <citation type="submission" date="2010-03" db="EMBL/GenBank/DDBJ databases">
        <title>Annotation of Blastomyces dermatitidis strain ATCC 18188.</title>
        <authorList>
            <consortium name="The Broad Institute Genome Sequencing Platform"/>
            <consortium name="Broad Institute Genome Sequencing Center for Infectious Disease."/>
            <person name="Cuomo C."/>
            <person name="Klein B."/>
            <person name="Sullivan T."/>
            <person name="Heitman J."/>
            <person name="Young S."/>
            <person name="Zeng Q."/>
            <person name="Gargeya S."/>
            <person name="Alvarado L."/>
            <person name="Berlin A.M."/>
            <person name="Chapman S.B."/>
            <person name="Chen Z."/>
            <person name="Freedman E."/>
            <person name="Gellesch M."/>
            <person name="Goldberg J."/>
            <person name="Griggs A."/>
            <person name="Gujja S."/>
            <person name="Heilman E."/>
            <person name="Heiman D."/>
            <person name="Howarth C."/>
            <person name="Mehta T."/>
            <person name="Neiman D."/>
            <person name="Pearson M."/>
            <person name="Roberts A."/>
            <person name="Saif S."/>
            <person name="Shea T."/>
            <person name="Shenoy N."/>
            <person name="Sisk P."/>
            <person name="Stolte C."/>
            <person name="Sykes S."/>
            <person name="White J."/>
            <person name="Yandava C."/>
            <person name="Haas B."/>
            <person name="Nusbaum C."/>
            <person name="Birren B."/>
        </authorList>
    </citation>
    <scope>NUCLEOTIDE SEQUENCE</scope>
    <source>
        <strain evidence="1">ATCC 18188</strain>
    </source>
</reference>
<name>A0A0J9ENU5_AJEDA</name>
<organism evidence="1">
    <name type="scientific">Ajellomyces dermatitidis (strain ATCC 18188 / CBS 674.68)</name>
    <name type="common">Blastomyces dermatitidis</name>
    <dbReference type="NCBI Taxonomy" id="653446"/>
    <lineage>
        <taxon>Eukaryota</taxon>
        <taxon>Fungi</taxon>
        <taxon>Dikarya</taxon>
        <taxon>Ascomycota</taxon>
        <taxon>Pezizomycotina</taxon>
        <taxon>Eurotiomycetes</taxon>
        <taxon>Eurotiomycetidae</taxon>
        <taxon>Onygenales</taxon>
        <taxon>Ajellomycetaceae</taxon>
        <taxon>Blastomyces</taxon>
    </lineage>
</organism>
<protein>
    <submittedName>
        <fullName evidence="1">Uncharacterized protein</fullName>
    </submittedName>
</protein>
<proteinExistence type="predicted"/>